<feature type="chain" id="PRO_5042196904" evidence="2">
    <location>
        <begin position="20"/>
        <end position="173"/>
    </location>
</feature>
<dbReference type="AlphaFoldDB" id="A0AAD5LCK7"/>
<dbReference type="EMBL" id="WJBH02000004">
    <property type="protein sequence ID" value="KAI9559748.1"/>
    <property type="molecule type" value="Genomic_DNA"/>
</dbReference>
<keyword evidence="4" id="KW-1185">Reference proteome</keyword>
<sequence>MNTFKLVLAVCSVVATCSGQYLQSGRPSWEMPTTAKPWAPIKSETENKYQTIPVPANTNIPASAFPKVTQQICTCTAVSEATAAGMIEKYQQPSSGAATAQQAAPAKQESAQQSYSAQPSAYSPAAPSQQETLSTQAPAHNGYYTTTAAPVDLAPPAQYARPAYASPAKVTRY</sequence>
<accession>A0AAD5LCK7</accession>
<evidence type="ECO:0000313" key="3">
    <source>
        <dbReference type="EMBL" id="KAI9559748.1"/>
    </source>
</evidence>
<feature type="compositionally biased region" description="Polar residues" evidence="1">
    <location>
        <begin position="132"/>
        <end position="142"/>
    </location>
</feature>
<proteinExistence type="predicted"/>
<reference evidence="3 4" key="1">
    <citation type="submission" date="2022-05" db="EMBL/GenBank/DDBJ databases">
        <title>A multi-omics perspective on studying reproductive biology in Daphnia sinensis.</title>
        <authorList>
            <person name="Jia J."/>
        </authorList>
    </citation>
    <scope>NUCLEOTIDE SEQUENCE [LARGE SCALE GENOMIC DNA]</scope>
    <source>
        <strain evidence="3 4">WSL</strain>
    </source>
</reference>
<protein>
    <submittedName>
        <fullName evidence="3">Uncharacterized protein</fullName>
    </submittedName>
</protein>
<feature type="region of interest" description="Disordered" evidence="1">
    <location>
        <begin position="91"/>
        <end position="142"/>
    </location>
</feature>
<evidence type="ECO:0000313" key="4">
    <source>
        <dbReference type="Proteomes" id="UP000820818"/>
    </source>
</evidence>
<name>A0AAD5LCK7_9CRUS</name>
<gene>
    <name evidence="3" type="ORF">GHT06_013754</name>
</gene>
<organism evidence="3 4">
    <name type="scientific">Daphnia sinensis</name>
    <dbReference type="NCBI Taxonomy" id="1820382"/>
    <lineage>
        <taxon>Eukaryota</taxon>
        <taxon>Metazoa</taxon>
        <taxon>Ecdysozoa</taxon>
        <taxon>Arthropoda</taxon>
        <taxon>Crustacea</taxon>
        <taxon>Branchiopoda</taxon>
        <taxon>Diplostraca</taxon>
        <taxon>Cladocera</taxon>
        <taxon>Anomopoda</taxon>
        <taxon>Daphniidae</taxon>
        <taxon>Daphnia</taxon>
        <taxon>Daphnia similis group</taxon>
    </lineage>
</organism>
<feature type="compositionally biased region" description="Low complexity" evidence="1">
    <location>
        <begin position="91"/>
        <end position="131"/>
    </location>
</feature>
<evidence type="ECO:0000256" key="2">
    <source>
        <dbReference type="SAM" id="SignalP"/>
    </source>
</evidence>
<keyword evidence="2" id="KW-0732">Signal</keyword>
<evidence type="ECO:0000256" key="1">
    <source>
        <dbReference type="SAM" id="MobiDB-lite"/>
    </source>
</evidence>
<feature type="signal peptide" evidence="2">
    <location>
        <begin position="1"/>
        <end position="19"/>
    </location>
</feature>
<comment type="caution">
    <text evidence="3">The sequence shown here is derived from an EMBL/GenBank/DDBJ whole genome shotgun (WGS) entry which is preliminary data.</text>
</comment>
<dbReference type="Proteomes" id="UP000820818">
    <property type="component" value="Linkage Group LG4"/>
</dbReference>